<dbReference type="Pfam" id="PF13639">
    <property type="entry name" value="zf-RING_2"/>
    <property type="match status" value="1"/>
</dbReference>
<proteinExistence type="predicted"/>
<name>X1BJ44_9ZZZZ</name>
<dbReference type="AlphaFoldDB" id="X1BJ44"/>
<evidence type="ECO:0000259" key="1">
    <source>
        <dbReference type="PROSITE" id="PS50089"/>
    </source>
</evidence>
<dbReference type="InterPro" id="IPR013083">
    <property type="entry name" value="Znf_RING/FYVE/PHD"/>
</dbReference>
<organism evidence="2">
    <name type="scientific">marine sediment metagenome</name>
    <dbReference type="NCBI Taxonomy" id="412755"/>
    <lineage>
        <taxon>unclassified sequences</taxon>
        <taxon>metagenomes</taxon>
        <taxon>ecological metagenomes</taxon>
    </lineage>
</organism>
<feature type="domain" description="RING-type" evidence="1">
    <location>
        <begin position="37"/>
        <end position="80"/>
    </location>
</feature>
<comment type="caution">
    <text evidence="2">The sequence shown here is derived from an EMBL/GenBank/DDBJ whole genome shotgun (WGS) entry which is preliminary data.</text>
</comment>
<reference evidence="2" key="1">
    <citation type="journal article" date="2014" name="Front. Microbiol.">
        <title>High frequency of phylogenetically diverse reductive dehalogenase-homologous genes in deep subseafloor sedimentary metagenomes.</title>
        <authorList>
            <person name="Kawai M."/>
            <person name="Futagami T."/>
            <person name="Toyoda A."/>
            <person name="Takaki Y."/>
            <person name="Nishi S."/>
            <person name="Hori S."/>
            <person name="Arai W."/>
            <person name="Tsubouchi T."/>
            <person name="Morono Y."/>
            <person name="Uchiyama I."/>
            <person name="Ito T."/>
            <person name="Fujiyama A."/>
            <person name="Inagaki F."/>
            <person name="Takami H."/>
        </authorList>
    </citation>
    <scope>NUCLEOTIDE SEQUENCE</scope>
    <source>
        <strain evidence="2">Expedition CK06-06</strain>
    </source>
</reference>
<protein>
    <recommendedName>
        <fullName evidence="1">RING-type domain-containing protein</fullName>
    </recommendedName>
</protein>
<gene>
    <name evidence="2" type="ORF">S01H4_31551</name>
</gene>
<dbReference type="PROSITE" id="PS50089">
    <property type="entry name" value="ZF_RING_2"/>
    <property type="match status" value="1"/>
</dbReference>
<dbReference type="SUPFAM" id="SSF57850">
    <property type="entry name" value="RING/U-box"/>
    <property type="match status" value="1"/>
</dbReference>
<dbReference type="Gene3D" id="3.30.40.10">
    <property type="entry name" value="Zinc/RING finger domain, C3HC4 (zinc finger)"/>
    <property type="match status" value="1"/>
</dbReference>
<dbReference type="EMBL" id="BART01016402">
    <property type="protein sequence ID" value="GAG81242.1"/>
    <property type="molecule type" value="Genomic_DNA"/>
</dbReference>
<evidence type="ECO:0000313" key="2">
    <source>
        <dbReference type="EMBL" id="GAG81242.1"/>
    </source>
</evidence>
<dbReference type="InterPro" id="IPR001841">
    <property type="entry name" value="Znf_RING"/>
</dbReference>
<sequence>MWRIENLLYQVELSKLEKLLANRVKLSKGISSSEVQCTVCHKYINFAKDKVITCPFCGSTYHYLCVAFWLSKYNSCPMCQNHFLEPHSDLFESQEDHELEGY</sequence>
<accession>X1BJ44</accession>